<keyword evidence="3" id="KW-1185">Reference proteome</keyword>
<sequence length="140" mass="15293">MVLRSTRRKAGRGAAARTDTINRDETDQAATVPGLTANPATNLLMADIVMRAGSYVLRRFVERSFLKGRYGTDAARQIVRNKSLSSTLTSVVIARVATRSVPGAALVGTGILAKTLYERGKRRRDARMQGNNELLDRTDT</sequence>
<gene>
    <name evidence="2" type="ORF">GRI32_02295</name>
</gene>
<name>A0A844ZJD2_9SPHN</name>
<evidence type="ECO:0000256" key="1">
    <source>
        <dbReference type="SAM" id="MobiDB-lite"/>
    </source>
</evidence>
<comment type="caution">
    <text evidence="2">The sequence shown here is derived from an EMBL/GenBank/DDBJ whole genome shotgun (WGS) entry which is preliminary data.</text>
</comment>
<dbReference type="OrthoDB" id="7391946at2"/>
<dbReference type="EMBL" id="WTYY01000001">
    <property type="protein sequence ID" value="MXO87563.1"/>
    <property type="molecule type" value="Genomic_DNA"/>
</dbReference>
<protein>
    <submittedName>
        <fullName evidence="2">Uncharacterized protein</fullName>
    </submittedName>
</protein>
<evidence type="ECO:0000313" key="3">
    <source>
        <dbReference type="Proteomes" id="UP000435243"/>
    </source>
</evidence>
<dbReference type="Proteomes" id="UP000435243">
    <property type="component" value="Unassembled WGS sequence"/>
</dbReference>
<dbReference type="RefSeq" id="WP_160589488.1">
    <property type="nucleotide sequence ID" value="NZ_BAAAFP010000002.1"/>
</dbReference>
<feature type="compositionally biased region" description="Basic residues" evidence="1">
    <location>
        <begin position="1"/>
        <end position="11"/>
    </location>
</feature>
<proteinExistence type="predicted"/>
<organism evidence="2 3">
    <name type="scientific">Alteraurantiacibacter aestuarii</name>
    <dbReference type="NCBI Taxonomy" id="650004"/>
    <lineage>
        <taxon>Bacteria</taxon>
        <taxon>Pseudomonadati</taxon>
        <taxon>Pseudomonadota</taxon>
        <taxon>Alphaproteobacteria</taxon>
        <taxon>Sphingomonadales</taxon>
        <taxon>Erythrobacteraceae</taxon>
        <taxon>Alteraurantiacibacter</taxon>
    </lineage>
</organism>
<reference evidence="2 3" key="1">
    <citation type="submission" date="2019-12" db="EMBL/GenBank/DDBJ databases">
        <title>Genomic-based taxomic classification of the family Erythrobacteraceae.</title>
        <authorList>
            <person name="Xu L."/>
        </authorList>
    </citation>
    <scope>NUCLEOTIDE SEQUENCE [LARGE SCALE GENOMIC DNA]</scope>
    <source>
        <strain evidence="2 3">JCM 16339</strain>
    </source>
</reference>
<accession>A0A844ZJD2</accession>
<feature type="region of interest" description="Disordered" evidence="1">
    <location>
        <begin position="1"/>
        <end position="30"/>
    </location>
</feature>
<evidence type="ECO:0000313" key="2">
    <source>
        <dbReference type="EMBL" id="MXO87563.1"/>
    </source>
</evidence>
<dbReference type="AlphaFoldDB" id="A0A844ZJD2"/>